<feature type="domain" description="Capsule synthesis protein CapA" evidence="2">
    <location>
        <begin position="7"/>
        <end position="264"/>
    </location>
</feature>
<comment type="similarity">
    <text evidence="1">Belongs to the CapA family.</text>
</comment>
<dbReference type="InterPro" id="IPR019079">
    <property type="entry name" value="Capsule_synth_CapA"/>
</dbReference>
<comment type="caution">
    <text evidence="3">The sequence shown here is derived from an EMBL/GenBank/DDBJ whole genome shotgun (WGS) entry which is preliminary data.</text>
</comment>
<name>A0ABP7BSK4_9MICC</name>
<dbReference type="SMART" id="SM00854">
    <property type="entry name" value="PGA_cap"/>
    <property type="match status" value="1"/>
</dbReference>
<dbReference type="PANTHER" id="PTHR33393">
    <property type="entry name" value="POLYGLUTAMINE SYNTHESIS ACCESSORY PROTEIN RV0574C-RELATED"/>
    <property type="match status" value="1"/>
</dbReference>
<dbReference type="Pfam" id="PF09587">
    <property type="entry name" value="PGA_cap"/>
    <property type="match status" value="1"/>
</dbReference>
<protein>
    <recommendedName>
        <fullName evidence="2">Capsule synthesis protein CapA domain-containing protein</fullName>
    </recommendedName>
</protein>
<dbReference type="RefSeq" id="WP_345148109.1">
    <property type="nucleotide sequence ID" value="NZ_BAABEO010000006.1"/>
</dbReference>
<proteinExistence type="inferred from homology"/>
<gene>
    <name evidence="3" type="ORF">GCM10023081_04250</name>
</gene>
<evidence type="ECO:0000259" key="2">
    <source>
        <dbReference type="SMART" id="SM00854"/>
    </source>
</evidence>
<evidence type="ECO:0000256" key="1">
    <source>
        <dbReference type="ARBA" id="ARBA00005662"/>
    </source>
</evidence>
<dbReference type="SUPFAM" id="SSF56300">
    <property type="entry name" value="Metallo-dependent phosphatases"/>
    <property type="match status" value="1"/>
</dbReference>
<organism evidence="3 4">
    <name type="scientific">Arthrobacter ginkgonis</name>
    <dbReference type="NCBI Taxonomy" id="1630594"/>
    <lineage>
        <taxon>Bacteria</taxon>
        <taxon>Bacillati</taxon>
        <taxon>Actinomycetota</taxon>
        <taxon>Actinomycetes</taxon>
        <taxon>Micrococcales</taxon>
        <taxon>Micrococcaceae</taxon>
        <taxon>Arthrobacter</taxon>
    </lineage>
</organism>
<accession>A0ABP7BSK4</accession>
<dbReference type="EMBL" id="BAABEO010000006">
    <property type="protein sequence ID" value="GAA3668927.1"/>
    <property type="molecule type" value="Genomic_DNA"/>
</dbReference>
<dbReference type="Proteomes" id="UP001500752">
    <property type="component" value="Unassembled WGS sequence"/>
</dbReference>
<sequence length="379" mass="40266">MSTAIHTILAVGDLVLDEQEVGHYFDATREIFHAADLAIAQIEVPHTTSTECASVDVPAPPAPVHNVAEIARAGFGVATLAGNHIYDCGPQGIRDTIELAAAAGIRTTGAGENLEAARRPVITELGERRVGLLNYNCVGPRESWATSKKAGCAFVKVLTHYELDSANPGGPPSVYSFAEPASYEAFTADVRALAAEVDVVIVALHKGIGHLPAEIAAYETQLAHAAIDNGAHAVIAHHAHIMRGIEFYRGAPVFHGLGNFVTVTNALSAGGDNTSPERLAWAKRRKKLFGFEPDPTMPNYAFHPESRNTAIAVLEIDGAGALEASFIPCWIDQSAAPQPLRDEASAAPVLAYVESISREAGFGTRFTWDTDRVRVAPPA</sequence>
<evidence type="ECO:0000313" key="4">
    <source>
        <dbReference type="Proteomes" id="UP001500752"/>
    </source>
</evidence>
<dbReference type="PANTHER" id="PTHR33393:SF13">
    <property type="entry name" value="PGA BIOSYNTHESIS PROTEIN CAPA"/>
    <property type="match status" value="1"/>
</dbReference>
<keyword evidence="4" id="KW-1185">Reference proteome</keyword>
<dbReference type="Gene3D" id="3.60.21.10">
    <property type="match status" value="1"/>
</dbReference>
<reference evidence="4" key="1">
    <citation type="journal article" date="2019" name="Int. J. Syst. Evol. Microbiol.">
        <title>The Global Catalogue of Microorganisms (GCM) 10K type strain sequencing project: providing services to taxonomists for standard genome sequencing and annotation.</title>
        <authorList>
            <consortium name="The Broad Institute Genomics Platform"/>
            <consortium name="The Broad Institute Genome Sequencing Center for Infectious Disease"/>
            <person name="Wu L."/>
            <person name="Ma J."/>
        </authorList>
    </citation>
    <scope>NUCLEOTIDE SEQUENCE [LARGE SCALE GENOMIC DNA]</scope>
    <source>
        <strain evidence="4">JCM 30742</strain>
    </source>
</reference>
<dbReference type="InterPro" id="IPR029052">
    <property type="entry name" value="Metallo-depent_PP-like"/>
</dbReference>
<dbReference type="InterPro" id="IPR052169">
    <property type="entry name" value="CW_Biosynth-Accessory"/>
</dbReference>
<evidence type="ECO:0000313" key="3">
    <source>
        <dbReference type="EMBL" id="GAA3668927.1"/>
    </source>
</evidence>